<dbReference type="GO" id="GO:0003954">
    <property type="term" value="F:NADH dehydrogenase activity"/>
    <property type="evidence" value="ECO:0007669"/>
    <property type="project" value="TreeGrafter"/>
</dbReference>
<dbReference type="GO" id="GO:0016020">
    <property type="term" value="C:membrane"/>
    <property type="evidence" value="ECO:0007669"/>
    <property type="project" value="UniProtKB-SubCell"/>
</dbReference>
<comment type="subcellular location">
    <subcellularLocation>
        <location evidence="1">Endomembrane system</location>
        <topology evidence="1">Multi-pass membrane protein</topology>
    </subcellularLocation>
    <subcellularLocation>
        <location evidence="5">Membrane</location>
        <topology evidence="5">Multi-pass membrane protein</topology>
    </subcellularLocation>
</comment>
<proteinExistence type="predicted"/>
<gene>
    <name evidence="9" type="primary">nuoL_2</name>
    <name evidence="9" type="ORF">AAE02nite_28370</name>
</gene>
<feature type="transmembrane region" description="Helical" evidence="6">
    <location>
        <begin position="611"/>
        <end position="629"/>
    </location>
</feature>
<keyword evidence="10" id="KW-1185">Reference proteome</keyword>
<dbReference type="InterPro" id="IPR003945">
    <property type="entry name" value="NU5C-like"/>
</dbReference>
<dbReference type="PRINTS" id="PR01434">
    <property type="entry name" value="NADHDHGNASE5"/>
</dbReference>
<feature type="transmembrane region" description="Helical" evidence="6">
    <location>
        <begin position="141"/>
        <end position="161"/>
    </location>
</feature>
<sequence length="630" mass="68409">MENLLWLVPALPFAGALILILTGTRLSRALVSVVGVGSLGVSALITLILGSQFLSSGPTEPVYHQVVWQWFSVAGFSPGIAFHLDALSMVFIFVITFVGFLIHLYSTAYMADDDGFARFFAYMNLFVGSMLVLVLADNLLLLYLGWEGVGLCSYLLIGFWYKEPANGYAARKAFIITRVGDTAMAIGLFMLFQLFGTLHIQTIAAEAPQTWAVGSQAAVIISFLLLGGAVGKSGQLPLQTWLPDAMAGPTPVSALIHAATMVTAGVYLITRMHVIFELAPVAMLTVAIIGAITLLLAGCAALTQSDLKRVLAYSTISQIGYMFLALGVGAWSAGIFHFMIHAFFKALLFLSAGAIIISLHHEQNMFRMGGLHKLLPAVFWTFLIGSASLAALPLITAGFYSKDQILWYALAGERGNTWLYAAGLAGAFITSIYTFRMVFITFYGDPKTHVAHPPGPIITVPLIILAVLSLVGGFIELPHNFGHVVLFSDFLTPMLPAIHANEAIVNSEWMFQLVAAVVSLSGVYLAYVFYLQKPALQTNLEQSGLAMAIHRFWYSGWGFDKLYDTLFVRPFVFLATVNKNDFIDKIYAALAALARGLNQGLARTQSGILRWYMMGVVVGALLIITLSLLP</sequence>
<dbReference type="RefSeq" id="WP_146898589.1">
    <property type="nucleotide sequence ID" value="NZ_BJYS01000021.1"/>
</dbReference>
<feature type="transmembrane region" description="Helical" evidence="6">
    <location>
        <begin position="509"/>
        <end position="530"/>
    </location>
</feature>
<dbReference type="GO" id="GO:0008137">
    <property type="term" value="F:NADH dehydrogenase (ubiquinone) activity"/>
    <property type="evidence" value="ECO:0007669"/>
    <property type="project" value="InterPro"/>
</dbReference>
<keyword evidence="2 5" id="KW-0812">Transmembrane</keyword>
<dbReference type="InterPro" id="IPR001516">
    <property type="entry name" value="Proton_antipo_N"/>
</dbReference>
<evidence type="ECO:0000313" key="10">
    <source>
        <dbReference type="Proteomes" id="UP000321532"/>
    </source>
</evidence>
<evidence type="ECO:0000256" key="3">
    <source>
        <dbReference type="ARBA" id="ARBA00022989"/>
    </source>
</evidence>
<feature type="transmembrane region" description="Helical" evidence="6">
    <location>
        <begin position="310"/>
        <end position="332"/>
    </location>
</feature>
<dbReference type="EMBL" id="BJYS01000021">
    <property type="protein sequence ID" value="GEO05173.1"/>
    <property type="molecule type" value="Genomic_DNA"/>
</dbReference>
<dbReference type="InterPro" id="IPR001750">
    <property type="entry name" value="ND/Mrp_TM"/>
</dbReference>
<evidence type="ECO:0000256" key="4">
    <source>
        <dbReference type="ARBA" id="ARBA00023136"/>
    </source>
</evidence>
<evidence type="ECO:0000313" key="9">
    <source>
        <dbReference type="EMBL" id="GEO05173.1"/>
    </source>
</evidence>
<dbReference type="Pfam" id="PF00361">
    <property type="entry name" value="Proton_antipo_M"/>
    <property type="match status" value="1"/>
</dbReference>
<evidence type="ECO:0000256" key="6">
    <source>
        <dbReference type="SAM" id="Phobius"/>
    </source>
</evidence>
<dbReference type="PANTHER" id="PTHR42829">
    <property type="entry name" value="NADH-UBIQUINONE OXIDOREDUCTASE CHAIN 5"/>
    <property type="match status" value="1"/>
</dbReference>
<accession>A0A512AZM5</accession>
<feature type="transmembrane region" description="Helical" evidence="6">
    <location>
        <begin position="338"/>
        <end position="357"/>
    </location>
</feature>
<evidence type="ECO:0000256" key="1">
    <source>
        <dbReference type="ARBA" id="ARBA00004127"/>
    </source>
</evidence>
<feature type="transmembrane region" description="Helical" evidence="6">
    <location>
        <begin position="182"/>
        <end position="204"/>
    </location>
</feature>
<feature type="transmembrane region" description="Helical" evidence="6">
    <location>
        <begin position="455"/>
        <end position="475"/>
    </location>
</feature>
<feature type="transmembrane region" description="Helical" evidence="6">
    <location>
        <begin position="116"/>
        <end position="135"/>
    </location>
</feature>
<feature type="transmembrane region" description="Helical" evidence="6">
    <location>
        <begin position="420"/>
        <end position="443"/>
    </location>
</feature>
<keyword evidence="4 6" id="KW-0472">Membrane</keyword>
<feature type="domain" description="NADH-Ubiquinone oxidoreductase (complex I) chain 5 N-terminal" evidence="8">
    <location>
        <begin position="70"/>
        <end position="120"/>
    </location>
</feature>
<evidence type="ECO:0000256" key="5">
    <source>
        <dbReference type="RuleBase" id="RU000320"/>
    </source>
</evidence>
<feature type="transmembrane region" description="Helical" evidence="6">
    <location>
        <begin position="210"/>
        <end position="231"/>
    </location>
</feature>
<dbReference type="PANTHER" id="PTHR42829:SF2">
    <property type="entry name" value="NADH-UBIQUINONE OXIDOREDUCTASE CHAIN 5"/>
    <property type="match status" value="1"/>
</dbReference>
<feature type="domain" description="NADH:quinone oxidoreductase/Mrp antiporter transmembrane" evidence="7">
    <location>
        <begin position="136"/>
        <end position="430"/>
    </location>
</feature>
<dbReference type="NCBIfam" id="NF005141">
    <property type="entry name" value="PRK06590.1"/>
    <property type="match status" value="1"/>
</dbReference>
<dbReference type="OrthoDB" id="9807568at2"/>
<dbReference type="GO" id="GO:0042773">
    <property type="term" value="P:ATP synthesis coupled electron transport"/>
    <property type="evidence" value="ECO:0007669"/>
    <property type="project" value="InterPro"/>
</dbReference>
<reference evidence="9 10" key="1">
    <citation type="submission" date="2019-07" db="EMBL/GenBank/DDBJ databases">
        <title>Whole genome shotgun sequence of Adhaeribacter aerolatus NBRC 106133.</title>
        <authorList>
            <person name="Hosoyama A."/>
            <person name="Uohara A."/>
            <person name="Ohji S."/>
            <person name="Ichikawa N."/>
        </authorList>
    </citation>
    <scope>NUCLEOTIDE SEQUENCE [LARGE SCALE GENOMIC DNA]</scope>
    <source>
        <strain evidence="9 10">NBRC 106133</strain>
    </source>
</reference>
<organism evidence="9 10">
    <name type="scientific">Adhaeribacter aerolatus</name>
    <dbReference type="NCBI Taxonomy" id="670289"/>
    <lineage>
        <taxon>Bacteria</taxon>
        <taxon>Pseudomonadati</taxon>
        <taxon>Bacteroidota</taxon>
        <taxon>Cytophagia</taxon>
        <taxon>Cytophagales</taxon>
        <taxon>Hymenobacteraceae</taxon>
        <taxon>Adhaeribacter</taxon>
    </lineage>
</organism>
<keyword evidence="3 6" id="KW-1133">Transmembrane helix</keyword>
<dbReference type="GO" id="GO:0012505">
    <property type="term" value="C:endomembrane system"/>
    <property type="evidence" value="ECO:0007669"/>
    <property type="project" value="UniProtKB-SubCell"/>
</dbReference>
<evidence type="ECO:0000259" key="8">
    <source>
        <dbReference type="Pfam" id="PF00662"/>
    </source>
</evidence>
<evidence type="ECO:0000259" key="7">
    <source>
        <dbReference type="Pfam" id="PF00361"/>
    </source>
</evidence>
<feature type="transmembrane region" description="Helical" evidence="6">
    <location>
        <begin position="377"/>
        <end position="400"/>
    </location>
</feature>
<evidence type="ECO:0000256" key="2">
    <source>
        <dbReference type="ARBA" id="ARBA00022692"/>
    </source>
</evidence>
<dbReference type="AlphaFoldDB" id="A0A512AZM5"/>
<feature type="transmembrane region" description="Helical" evidence="6">
    <location>
        <begin position="252"/>
        <end position="269"/>
    </location>
</feature>
<protein>
    <submittedName>
        <fullName evidence="9">NADH-quinone oxidoreductase subunit L</fullName>
    </submittedName>
</protein>
<feature type="transmembrane region" description="Helical" evidence="6">
    <location>
        <begin position="80"/>
        <end position="104"/>
    </location>
</feature>
<dbReference type="Proteomes" id="UP000321532">
    <property type="component" value="Unassembled WGS sequence"/>
</dbReference>
<dbReference type="Pfam" id="PF00662">
    <property type="entry name" value="Proton_antipo_N"/>
    <property type="match status" value="1"/>
</dbReference>
<dbReference type="GO" id="GO:0015990">
    <property type="term" value="P:electron transport coupled proton transport"/>
    <property type="evidence" value="ECO:0007669"/>
    <property type="project" value="TreeGrafter"/>
</dbReference>
<feature type="transmembrane region" description="Helical" evidence="6">
    <location>
        <begin position="281"/>
        <end position="303"/>
    </location>
</feature>
<name>A0A512AZM5_9BACT</name>
<comment type="caution">
    <text evidence="9">The sequence shown here is derived from an EMBL/GenBank/DDBJ whole genome shotgun (WGS) entry which is preliminary data.</text>
</comment>
<dbReference type="InterPro" id="IPR018393">
    <property type="entry name" value="NADHpl_OxRdtase_5_subgr"/>
</dbReference>
<feature type="transmembrane region" description="Helical" evidence="6">
    <location>
        <begin position="6"/>
        <end position="23"/>
    </location>
</feature>
<dbReference type="Gene3D" id="1.20.5.2700">
    <property type="match status" value="1"/>
</dbReference>
<dbReference type="NCBIfam" id="TIGR01974">
    <property type="entry name" value="NDH_I_L"/>
    <property type="match status" value="1"/>
</dbReference>
<feature type="transmembrane region" description="Helical" evidence="6">
    <location>
        <begin position="30"/>
        <end position="54"/>
    </location>
</feature>